<keyword evidence="2" id="KW-1185">Reference proteome</keyword>
<reference evidence="1" key="1">
    <citation type="submission" date="2021-08" db="EMBL/GenBank/DDBJ databases">
        <authorList>
            <person name="Stevens D.C."/>
        </authorList>
    </citation>
    <scope>NUCLEOTIDE SEQUENCE</scope>
    <source>
        <strain evidence="1">DSM 53165</strain>
    </source>
</reference>
<dbReference type="Proteomes" id="UP001139031">
    <property type="component" value="Unassembled WGS sequence"/>
</dbReference>
<accession>A0ABS7U087</accession>
<dbReference type="InterPro" id="IPR058120">
    <property type="entry name" value="MADS7"/>
</dbReference>
<gene>
    <name evidence="1" type="ORF">K7C98_32305</name>
</gene>
<proteinExistence type="predicted"/>
<protein>
    <submittedName>
        <fullName evidence="1">Uncharacterized protein</fullName>
    </submittedName>
</protein>
<name>A0ABS7U087_9BACT</name>
<evidence type="ECO:0000313" key="1">
    <source>
        <dbReference type="EMBL" id="MBZ5713939.1"/>
    </source>
</evidence>
<comment type="caution">
    <text evidence="1">The sequence shown here is derived from an EMBL/GenBank/DDBJ whole genome shotgun (WGS) entry which is preliminary data.</text>
</comment>
<sequence>MKLRKQDQEFRNPRIFYADPKNVDLDRVLVVLFLWLKTNGMRPATTGRQKKEFEKVDVHFKRLATLPGVSGFTENEEIARQWLETDVFDLVNRGRPTEAIASLRPLHLDAHKIRVAKHCRDYNFADALYAMLEHGEGRAHKELKAYLEQGRSYQPGAKLDLETLAVLKLVEKITDTFPSGEKITPYPPLCRGQSRVLCDDIERILSYKDVPRPVMIDYLRTILGLHLGIYTLRLGRQLSGWIKDCGSHPTCRSCPVYGNKADPFAECPYPVTFTTDMGGDYRSRMAQLAQEDAASEYARLGDLIKAVFSMNQLLRYAREERITDDPFDAPSLLANPTPAFEADFKAVLKQIRNLNEEDESLPPEVQAIFDAGMSSFDTLIELVTHVRQAHHIKYLVQMIDKLFQKNSPFGALVQGKSRANPRRWHLGGRTLEVLVQLAVLKAKDTPTGRQFETEPILVEDFLTWVERRYGFVIAPGVTPAGRKPVSLDEHRAFRENVRAFKDRLREIGFYDDLSDAYNAQTIRPRYELRAEESAS</sequence>
<organism evidence="1 2">
    <name type="scientific">Nannocystis pusilla</name>
    <dbReference type="NCBI Taxonomy" id="889268"/>
    <lineage>
        <taxon>Bacteria</taxon>
        <taxon>Pseudomonadati</taxon>
        <taxon>Myxococcota</taxon>
        <taxon>Polyangia</taxon>
        <taxon>Nannocystales</taxon>
        <taxon>Nannocystaceae</taxon>
        <taxon>Nannocystis</taxon>
    </lineage>
</organism>
<dbReference type="NCBIfam" id="NF047733">
    <property type="entry name" value="antiphage_MADS7"/>
    <property type="match status" value="1"/>
</dbReference>
<evidence type="ECO:0000313" key="2">
    <source>
        <dbReference type="Proteomes" id="UP001139031"/>
    </source>
</evidence>
<dbReference type="EMBL" id="JAIRAU010000045">
    <property type="protein sequence ID" value="MBZ5713939.1"/>
    <property type="molecule type" value="Genomic_DNA"/>
</dbReference>
<dbReference type="Pfam" id="PF26611">
    <property type="entry name" value="MAD7"/>
    <property type="match status" value="1"/>
</dbReference>
<dbReference type="RefSeq" id="WP_224195674.1">
    <property type="nucleotide sequence ID" value="NZ_JAIRAU010000045.1"/>
</dbReference>